<gene>
    <name evidence="3" type="ORF">ACFP1Z_27070</name>
</gene>
<dbReference type="CDD" id="cd00093">
    <property type="entry name" value="HTH_XRE"/>
    <property type="match status" value="1"/>
</dbReference>
<dbReference type="InterPro" id="IPR001387">
    <property type="entry name" value="Cro/C1-type_HTH"/>
</dbReference>
<dbReference type="InterPro" id="IPR010982">
    <property type="entry name" value="Lambda_DNA-bd_dom_sf"/>
</dbReference>
<dbReference type="RefSeq" id="WP_390320251.1">
    <property type="nucleotide sequence ID" value="NZ_JBHSPB010000021.1"/>
</dbReference>
<feature type="compositionally biased region" description="Basic residues" evidence="1">
    <location>
        <begin position="300"/>
        <end position="316"/>
    </location>
</feature>
<reference evidence="4" key="1">
    <citation type="journal article" date="2019" name="Int. J. Syst. Evol. Microbiol.">
        <title>The Global Catalogue of Microorganisms (GCM) 10K type strain sequencing project: providing services to taxonomists for standard genome sequencing and annotation.</title>
        <authorList>
            <consortium name="The Broad Institute Genomics Platform"/>
            <consortium name="The Broad Institute Genome Sequencing Center for Infectious Disease"/>
            <person name="Wu L."/>
            <person name="Ma J."/>
        </authorList>
    </citation>
    <scope>NUCLEOTIDE SEQUENCE [LARGE SCALE GENOMIC DNA]</scope>
    <source>
        <strain evidence="4">CGMCC 4.7304</strain>
    </source>
</reference>
<dbReference type="Proteomes" id="UP001596083">
    <property type="component" value="Unassembled WGS sequence"/>
</dbReference>
<dbReference type="InterPro" id="IPR043917">
    <property type="entry name" value="DUF5753"/>
</dbReference>
<organism evidence="3 4">
    <name type="scientific">Streptomyces gamaensis</name>
    <dbReference type="NCBI Taxonomy" id="1763542"/>
    <lineage>
        <taxon>Bacteria</taxon>
        <taxon>Bacillati</taxon>
        <taxon>Actinomycetota</taxon>
        <taxon>Actinomycetes</taxon>
        <taxon>Kitasatosporales</taxon>
        <taxon>Streptomycetaceae</taxon>
        <taxon>Streptomyces</taxon>
    </lineage>
</organism>
<accession>A0ABW0Z7R2</accession>
<dbReference type="EMBL" id="JBHSPB010000021">
    <property type="protein sequence ID" value="MFC5723833.1"/>
    <property type="molecule type" value="Genomic_DNA"/>
</dbReference>
<dbReference type="Pfam" id="PF13560">
    <property type="entry name" value="HTH_31"/>
    <property type="match status" value="1"/>
</dbReference>
<dbReference type="SUPFAM" id="SSF47413">
    <property type="entry name" value="lambda repressor-like DNA-binding domains"/>
    <property type="match status" value="1"/>
</dbReference>
<feature type="region of interest" description="Disordered" evidence="1">
    <location>
        <begin position="291"/>
        <end position="316"/>
    </location>
</feature>
<comment type="caution">
    <text evidence="3">The sequence shown here is derived from an EMBL/GenBank/DDBJ whole genome shotgun (WGS) entry which is preliminary data.</text>
</comment>
<sequence>MSRRRSKKGPARSNAAVFGELLRYHREAAGFTQDALAAKLPCDRSLVARVEAGTRVPQEPFVKRCDELLGTGGELHHLWRHIDWSQEVEHPDWFQRRVDMEKEAASVLEYQEQVVTGLLQTEEYARALFSSVASHDPELVDKRVQARLSRQHRFLQADGPLLITVLDESCIRNVVKSPGVMHRQCAHLLAVGERPNIRIQVAPVHAADLIRMATSMSIITLPDGHAWVYSESLDRGHFNDAPAIVSRHSRRYDVLRADALSASDSAALIREAMEGYRLDEHPQLQCGDMEKKQLQPGSRRQLHRNRPRYPRLRRRA</sequence>
<dbReference type="Gene3D" id="1.10.260.40">
    <property type="entry name" value="lambda repressor-like DNA-binding domains"/>
    <property type="match status" value="1"/>
</dbReference>
<evidence type="ECO:0000313" key="3">
    <source>
        <dbReference type="EMBL" id="MFC5723833.1"/>
    </source>
</evidence>
<protein>
    <submittedName>
        <fullName evidence="3">Scr1 family TA system antitoxin-like transcriptional regulator</fullName>
    </submittedName>
</protein>
<dbReference type="SMART" id="SM00530">
    <property type="entry name" value="HTH_XRE"/>
    <property type="match status" value="1"/>
</dbReference>
<feature type="domain" description="HTH cro/C1-type" evidence="2">
    <location>
        <begin position="22"/>
        <end position="75"/>
    </location>
</feature>
<dbReference type="Pfam" id="PF19054">
    <property type="entry name" value="DUF5753"/>
    <property type="match status" value="1"/>
</dbReference>
<evidence type="ECO:0000256" key="1">
    <source>
        <dbReference type="SAM" id="MobiDB-lite"/>
    </source>
</evidence>
<proteinExistence type="predicted"/>
<dbReference type="PROSITE" id="PS50943">
    <property type="entry name" value="HTH_CROC1"/>
    <property type="match status" value="1"/>
</dbReference>
<evidence type="ECO:0000259" key="2">
    <source>
        <dbReference type="PROSITE" id="PS50943"/>
    </source>
</evidence>
<keyword evidence="4" id="KW-1185">Reference proteome</keyword>
<name>A0ABW0Z7R2_9ACTN</name>
<evidence type="ECO:0000313" key="4">
    <source>
        <dbReference type="Proteomes" id="UP001596083"/>
    </source>
</evidence>